<protein>
    <submittedName>
        <fullName evidence="1">Uncharacterized protein</fullName>
    </submittedName>
</protein>
<accession>A0A2A4YL32</accession>
<organism evidence="1 2">
    <name type="scientific">Aerophobetes bacterium</name>
    <dbReference type="NCBI Taxonomy" id="2030807"/>
    <lineage>
        <taxon>Bacteria</taxon>
        <taxon>Candidatus Aerophobota</taxon>
    </lineage>
</organism>
<sequence>MEISTKDGDLYLDSNSTKIKVVDEEKVGIFGKLIGVITGRFTKLRLDIIETNPIMVKGLVSKTVLVDRVSLDEFEKEMKETQGKTELVFDEARVAVTLDLSKTDRSTLFSHHLTLRVKDVNG</sequence>
<evidence type="ECO:0000313" key="1">
    <source>
        <dbReference type="EMBL" id="PCI95320.1"/>
    </source>
</evidence>
<proteinExistence type="predicted"/>
<dbReference type="AlphaFoldDB" id="A0A2A4YL32"/>
<comment type="caution">
    <text evidence="1">The sequence shown here is derived from an EMBL/GenBank/DDBJ whole genome shotgun (WGS) entry which is preliminary data.</text>
</comment>
<name>A0A2A4YL32_UNCAE</name>
<reference evidence="2" key="1">
    <citation type="submission" date="2017-08" db="EMBL/GenBank/DDBJ databases">
        <title>A dynamic microbial community with high functional redundancy inhabits the cold, oxic subseafloor aquifer.</title>
        <authorList>
            <person name="Tully B.J."/>
            <person name="Wheat C.G."/>
            <person name="Glazer B.T."/>
            <person name="Huber J.A."/>
        </authorList>
    </citation>
    <scope>NUCLEOTIDE SEQUENCE [LARGE SCALE GENOMIC DNA]</scope>
</reference>
<dbReference type="Proteomes" id="UP000217838">
    <property type="component" value="Unassembled WGS sequence"/>
</dbReference>
<gene>
    <name evidence="1" type="ORF">COB11_02570</name>
</gene>
<dbReference type="EMBL" id="NVUU01000023">
    <property type="protein sequence ID" value="PCI95320.1"/>
    <property type="molecule type" value="Genomic_DNA"/>
</dbReference>
<evidence type="ECO:0000313" key="2">
    <source>
        <dbReference type="Proteomes" id="UP000217838"/>
    </source>
</evidence>